<protein>
    <submittedName>
        <fullName evidence="1">Uncharacterized protein</fullName>
    </submittedName>
</protein>
<keyword evidence="2" id="KW-1185">Reference proteome</keyword>
<organism evidence="1 2">
    <name type="scientific">Dryococelus australis</name>
    <dbReference type="NCBI Taxonomy" id="614101"/>
    <lineage>
        <taxon>Eukaryota</taxon>
        <taxon>Metazoa</taxon>
        <taxon>Ecdysozoa</taxon>
        <taxon>Arthropoda</taxon>
        <taxon>Hexapoda</taxon>
        <taxon>Insecta</taxon>
        <taxon>Pterygota</taxon>
        <taxon>Neoptera</taxon>
        <taxon>Polyneoptera</taxon>
        <taxon>Phasmatodea</taxon>
        <taxon>Verophasmatodea</taxon>
        <taxon>Anareolatae</taxon>
        <taxon>Phasmatidae</taxon>
        <taxon>Eurycanthinae</taxon>
        <taxon>Dryococelus</taxon>
    </lineage>
</organism>
<evidence type="ECO:0000313" key="1">
    <source>
        <dbReference type="EMBL" id="KAJ8867872.1"/>
    </source>
</evidence>
<sequence length="173" mass="20268">MLQQIVNNEHKMIRIPVILNSRHCLTLVDTAASHNFAREIFIMRTDLRPTETEIQLAMHQQHGQTICKEPRSLDVITTMALLCNNLREDEIFISPGSPSNAQSWSQWHEESILDRRRDGRYMSSTHAQTTPLRKYNSTNWTMRYPKGIGRQSRKFSMKIGMYLQQQTHFNKLP</sequence>
<comment type="caution">
    <text evidence="1">The sequence shown here is derived from an EMBL/GenBank/DDBJ whole genome shotgun (WGS) entry which is preliminary data.</text>
</comment>
<dbReference type="EMBL" id="JARBHB010000015">
    <property type="protein sequence ID" value="KAJ8867872.1"/>
    <property type="molecule type" value="Genomic_DNA"/>
</dbReference>
<accession>A0ABQ9G6Y8</accession>
<reference evidence="1 2" key="1">
    <citation type="submission" date="2023-02" db="EMBL/GenBank/DDBJ databases">
        <title>LHISI_Scaffold_Assembly.</title>
        <authorList>
            <person name="Stuart O.P."/>
            <person name="Cleave R."/>
            <person name="Magrath M.J.L."/>
            <person name="Mikheyev A.S."/>
        </authorList>
    </citation>
    <scope>NUCLEOTIDE SEQUENCE [LARGE SCALE GENOMIC DNA]</scope>
    <source>
        <strain evidence="1">Daus_M_001</strain>
        <tissue evidence="1">Leg muscle</tissue>
    </source>
</reference>
<dbReference type="Proteomes" id="UP001159363">
    <property type="component" value="Chromosome 14"/>
</dbReference>
<evidence type="ECO:0000313" key="2">
    <source>
        <dbReference type="Proteomes" id="UP001159363"/>
    </source>
</evidence>
<proteinExistence type="predicted"/>
<name>A0ABQ9G6Y8_9NEOP</name>
<gene>
    <name evidence="1" type="ORF">PR048_031677</name>
</gene>